<accession>A0A2P6QW02</accession>
<dbReference type="SUPFAM" id="SSF53383">
    <property type="entry name" value="PLP-dependent transferases"/>
    <property type="match status" value="1"/>
</dbReference>
<dbReference type="GO" id="GO:0004015">
    <property type="term" value="F:adenosylmethionine-8-amino-7-oxononanoate transaminase activity"/>
    <property type="evidence" value="ECO:0007669"/>
    <property type="project" value="TreeGrafter"/>
</dbReference>
<dbReference type="GO" id="GO:0009102">
    <property type="term" value="P:biotin biosynthetic process"/>
    <property type="evidence" value="ECO:0007669"/>
    <property type="project" value="TreeGrafter"/>
</dbReference>
<dbReference type="Proteomes" id="UP000238479">
    <property type="component" value="Chromosome 4"/>
</dbReference>
<dbReference type="InterPro" id="IPR015424">
    <property type="entry name" value="PyrdxlP-dep_Trfase"/>
</dbReference>
<keyword evidence="1 4" id="KW-0032">Aminotransferase</keyword>
<dbReference type="Gene3D" id="3.40.640.10">
    <property type="entry name" value="Type I PLP-dependent aspartate aminotransferase-like (Major domain)"/>
    <property type="match status" value="1"/>
</dbReference>
<dbReference type="EC" id="2.6.1.-" evidence="4"/>
<evidence type="ECO:0000313" key="5">
    <source>
        <dbReference type="Proteomes" id="UP000238479"/>
    </source>
</evidence>
<dbReference type="EMBL" id="PDCK01000042">
    <property type="protein sequence ID" value="PRQ38373.1"/>
    <property type="molecule type" value="Genomic_DNA"/>
</dbReference>
<feature type="signal peptide" evidence="3">
    <location>
        <begin position="1"/>
        <end position="31"/>
    </location>
</feature>
<dbReference type="AlphaFoldDB" id="A0A2P6QW02"/>
<name>A0A2P6QW02_ROSCH</name>
<dbReference type="InterPro" id="IPR015421">
    <property type="entry name" value="PyrdxlP-dep_Trfase_major"/>
</dbReference>
<sequence length="137" mass="15538">MVPEAKTNSFLRLRWVSLRFWLFFILRNPSCQFNTESGVLLSIQPTELKFPCKSLPALHQKFDLPAPFVLHTDCPHYWRYHQPGESEEEFSTRLANNLENLILKEGPETIAAFIAEPVIGAGGVIPPPATDFDKVSL</sequence>
<keyword evidence="3" id="KW-0732">Signal</keyword>
<proteinExistence type="predicted"/>
<keyword evidence="2 4" id="KW-0808">Transferase</keyword>
<reference evidence="4 5" key="1">
    <citation type="journal article" date="2018" name="Nat. Genet.">
        <title>The Rosa genome provides new insights in the design of modern roses.</title>
        <authorList>
            <person name="Bendahmane M."/>
        </authorList>
    </citation>
    <scope>NUCLEOTIDE SEQUENCE [LARGE SCALE GENOMIC DNA]</scope>
    <source>
        <strain evidence="5">cv. Old Blush</strain>
    </source>
</reference>
<dbReference type="Gramene" id="PRQ38373">
    <property type="protein sequence ID" value="PRQ38373"/>
    <property type="gene ID" value="RchiOBHm_Chr4g0413181"/>
</dbReference>
<evidence type="ECO:0000313" key="4">
    <source>
        <dbReference type="EMBL" id="PRQ38373.1"/>
    </source>
</evidence>
<evidence type="ECO:0000256" key="2">
    <source>
        <dbReference type="ARBA" id="ARBA00022679"/>
    </source>
</evidence>
<dbReference type="PANTHER" id="PTHR42684:SF3">
    <property type="entry name" value="ADENOSYLMETHIONINE-8-AMINO-7-OXONONANOATE AMINOTRANSFERASE"/>
    <property type="match status" value="1"/>
</dbReference>
<gene>
    <name evidence="4" type="ORF">RchiOBHm_Chr4g0413181</name>
</gene>
<evidence type="ECO:0000256" key="3">
    <source>
        <dbReference type="SAM" id="SignalP"/>
    </source>
</evidence>
<organism evidence="4 5">
    <name type="scientific">Rosa chinensis</name>
    <name type="common">China rose</name>
    <dbReference type="NCBI Taxonomy" id="74649"/>
    <lineage>
        <taxon>Eukaryota</taxon>
        <taxon>Viridiplantae</taxon>
        <taxon>Streptophyta</taxon>
        <taxon>Embryophyta</taxon>
        <taxon>Tracheophyta</taxon>
        <taxon>Spermatophyta</taxon>
        <taxon>Magnoliopsida</taxon>
        <taxon>eudicotyledons</taxon>
        <taxon>Gunneridae</taxon>
        <taxon>Pentapetalae</taxon>
        <taxon>rosids</taxon>
        <taxon>fabids</taxon>
        <taxon>Rosales</taxon>
        <taxon>Rosaceae</taxon>
        <taxon>Rosoideae</taxon>
        <taxon>Rosoideae incertae sedis</taxon>
        <taxon>Rosa</taxon>
    </lineage>
</organism>
<dbReference type="STRING" id="74649.A0A2P6QW02"/>
<protein>
    <submittedName>
        <fullName evidence="4">Putative transaminase</fullName>
        <ecNumber evidence="4">2.6.1.-</ecNumber>
    </submittedName>
</protein>
<feature type="chain" id="PRO_5015125998" evidence="3">
    <location>
        <begin position="32"/>
        <end position="137"/>
    </location>
</feature>
<dbReference type="PANTHER" id="PTHR42684">
    <property type="entry name" value="ADENOSYLMETHIONINE-8-AMINO-7-OXONONANOATE AMINOTRANSFERASE"/>
    <property type="match status" value="1"/>
</dbReference>
<keyword evidence="5" id="KW-1185">Reference proteome</keyword>
<dbReference type="GO" id="GO:0009448">
    <property type="term" value="P:gamma-aminobutyric acid metabolic process"/>
    <property type="evidence" value="ECO:0007669"/>
    <property type="project" value="TreeGrafter"/>
</dbReference>
<evidence type="ECO:0000256" key="1">
    <source>
        <dbReference type="ARBA" id="ARBA00022576"/>
    </source>
</evidence>
<comment type="caution">
    <text evidence="4">The sequence shown here is derived from an EMBL/GenBank/DDBJ whole genome shotgun (WGS) entry which is preliminary data.</text>
</comment>